<dbReference type="KEGG" id="asr:WL1483_594"/>
<accession>A0A0S2SE77</accession>
<dbReference type="Proteomes" id="UP000058114">
    <property type="component" value="Chromosome"/>
</dbReference>
<protein>
    <submittedName>
        <fullName evidence="1">Uncharacterized protein</fullName>
    </submittedName>
</protein>
<reference evidence="2" key="1">
    <citation type="submission" date="2015-10" db="EMBL/GenBank/DDBJ databases">
        <title>Complete Genome Sequence of Aeromonas schubertii strain WL1483.</title>
        <authorList>
            <person name="Liu L."/>
        </authorList>
    </citation>
    <scope>NUCLEOTIDE SEQUENCE [LARGE SCALE GENOMIC DNA]</scope>
    <source>
        <strain evidence="2">WL1483</strain>
    </source>
</reference>
<evidence type="ECO:0000313" key="2">
    <source>
        <dbReference type="Proteomes" id="UP000058114"/>
    </source>
</evidence>
<reference evidence="1 2" key="2">
    <citation type="journal article" date="2016" name="Genome Announc.">
        <title>Complete Genome Sequence of the Highly Virulent Aeromonas schubertii Strain WL1483, Isolated from Diseased Snakehead Fish (Channa argus) in China.</title>
        <authorList>
            <person name="Liu L."/>
            <person name="Li N."/>
            <person name="Zhang D."/>
            <person name="Fu X."/>
            <person name="Shi C."/>
            <person name="Lin Q."/>
            <person name="Hao G."/>
        </authorList>
    </citation>
    <scope>NUCLEOTIDE SEQUENCE [LARGE SCALE GENOMIC DNA]</scope>
    <source>
        <strain evidence="1 2">WL1483</strain>
    </source>
</reference>
<dbReference type="EMBL" id="CP013067">
    <property type="protein sequence ID" value="ALP40013.1"/>
    <property type="molecule type" value="Genomic_DNA"/>
</dbReference>
<proteinExistence type="predicted"/>
<organism evidence="1 2">
    <name type="scientific">Aeromonas schubertii</name>
    <dbReference type="NCBI Taxonomy" id="652"/>
    <lineage>
        <taxon>Bacteria</taxon>
        <taxon>Pseudomonadati</taxon>
        <taxon>Pseudomonadota</taxon>
        <taxon>Gammaproteobacteria</taxon>
        <taxon>Aeromonadales</taxon>
        <taxon>Aeromonadaceae</taxon>
        <taxon>Aeromonas</taxon>
    </lineage>
</organism>
<name>A0A0S2SE77_9GAMM</name>
<gene>
    <name evidence="1" type="ORF">WL1483_594</name>
</gene>
<evidence type="ECO:0000313" key="1">
    <source>
        <dbReference type="EMBL" id="ALP40013.1"/>
    </source>
</evidence>
<dbReference type="AlphaFoldDB" id="A0A0S2SE77"/>
<sequence>MANSLIAAKQSLMKLDPIVRLLSRHDHGQFRSGTGCGNFEQLFDLGHSGLLWSDRGGHTMPLCSAMDTKQ</sequence>